<keyword evidence="3" id="KW-1185">Reference proteome</keyword>
<accession>A0A9P6LA02</accession>
<evidence type="ECO:0000313" key="3">
    <source>
        <dbReference type="Proteomes" id="UP000736335"/>
    </source>
</evidence>
<protein>
    <submittedName>
        <fullName evidence="2">Uncharacterized protein</fullName>
    </submittedName>
</protein>
<name>A0A9P6LA02_9AGAM</name>
<dbReference type="Proteomes" id="UP000736335">
    <property type="component" value="Unassembled WGS sequence"/>
</dbReference>
<proteinExistence type="predicted"/>
<dbReference type="AlphaFoldDB" id="A0A9P6LA02"/>
<reference evidence="2" key="1">
    <citation type="journal article" date="2020" name="Nat. Commun.">
        <title>Large-scale genome sequencing of mycorrhizal fungi provides insights into the early evolution of symbiotic traits.</title>
        <authorList>
            <person name="Miyauchi S."/>
            <person name="Kiss E."/>
            <person name="Kuo A."/>
            <person name="Drula E."/>
            <person name="Kohler A."/>
            <person name="Sanchez-Garcia M."/>
            <person name="Morin E."/>
            <person name="Andreopoulos B."/>
            <person name="Barry K.W."/>
            <person name="Bonito G."/>
            <person name="Buee M."/>
            <person name="Carver A."/>
            <person name="Chen C."/>
            <person name="Cichocki N."/>
            <person name="Clum A."/>
            <person name="Culley D."/>
            <person name="Crous P.W."/>
            <person name="Fauchery L."/>
            <person name="Girlanda M."/>
            <person name="Hayes R.D."/>
            <person name="Keri Z."/>
            <person name="LaButti K."/>
            <person name="Lipzen A."/>
            <person name="Lombard V."/>
            <person name="Magnuson J."/>
            <person name="Maillard F."/>
            <person name="Murat C."/>
            <person name="Nolan M."/>
            <person name="Ohm R.A."/>
            <person name="Pangilinan J."/>
            <person name="Pereira M.F."/>
            <person name="Perotto S."/>
            <person name="Peter M."/>
            <person name="Pfister S."/>
            <person name="Riley R."/>
            <person name="Sitrit Y."/>
            <person name="Stielow J.B."/>
            <person name="Szollosi G."/>
            <person name="Zifcakova L."/>
            <person name="Stursova M."/>
            <person name="Spatafora J.W."/>
            <person name="Tedersoo L."/>
            <person name="Vaario L.M."/>
            <person name="Yamada A."/>
            <person name="Yan M."/>
            <person name="Wang P."/>
            <person name="Xu J."/>
            <person name="Bruns T."/>
            <person name="Baldrian P."/>
            <person name="Vilgalys R."/>
            <person name="Dunand C."/>
            <person name="Henrissat B."/>
            <person name="Grigoriev I.V."/>
            <person name="Hibbett D."/>
            <person name="Nagy L.G."/>
            <person name="Martin F.M."/>
        </authorList>
    </citation>
    <scope>NUCLEOTIDE SEQUENCE</scope>
    <source>
        <strain evidence="2">UH-Tt-Lm1</strain>
    </source>
</reference>
<feature type="region of interest" description="Disordered" evidence="1">
    <location>
        <begin position="41"/>
        <end position="82"/>
    </location>
</feature>
<comment type="caution">
    <text evidence="2">The sequence shown here is derived from an EMBL/GenBank/DDBJ whole genome shotgun (WGS) entry which is preliminary data.</text>
</comment>
<gene>
    <name evidence="2" type="ORF">BJ322DRAFT_1103976</name>
</gene>
<reference evidence="2" key="2">
    <citation type="submission" date="2020-11" db="EMBL/GenBank/DDBJ databases">
        <authorList>
            <consortium name="DOE Joint Genome Institute"/>
            <person name="Kuo A."/>
            <person name="Miyauchi S."/>
            <person name="Kiss E."/>
            <person name="Drula E."/>
            <person name="Kohler A."/>
            <person name="Sanchez-Garcia M."/>
            <person name="Andreopoulos B."/>
            <person name="Barry K.W."/>
            <person name="Bonito G."/>
            <person name="Buee M."/>
            <person name="Carver A."/>
            <person name="Chen C."/>
            <person name="Cichocki N."/>
            <person name="Clum A."/>
            <person name="Culley D."/>
            <person name="Crous P.W."/>
            <person name="Fauchery L."/>
            <person name="Girlanda M."/>
            <person name="Hayes R."/>
            <person name="Keri Z."/>
            <person name="Labutti K."/>
            <person name="Lipzen A."/>
            <person name="Lombard V."/>
            <person name="Magnuson J."/>
            <person name="Maillard F."/>
            <person name="Morin E."/>
            <person name="Murat C."/>
            <person name="Nolan M."/>
            <person name="Ohm R."/>
            <person name="Pangilinan J."/>
            <person name="Pereira M."/>
            <person name="Perotto S."/>
            <person name="Peter M."/>
            <person name="Riley R."/>
            <person name="Sitrit Y."/>
            <person name="Stielow B."/>
            <person name="Szollosi G."/>
            <person name="Zifcakova L."/>
            <person name="Stursova M."/>
            <person name="Spatafora J.W."/>
            <person name="Tedersoo L."/>
            <person name="Vaario L.-M."/>
            <person name="Yamada A."/>
            <person name="Yan M."/>
            <person name="Wang P."/>
            <person name="Xu J."/>
            <person name="Bruns T."/>
            <person name="Baldrian P."/>
            <person name="Vilgalys R."/>
            <person name="Henrissat B."/>
            <person name="Grigoriev I.V."/>
            <person name="Hibbett D."/>
            <person name="Nagy L.G."/>
            <person name="Martin F.M."/>
        </authorList>
    </citation>
    <scope>NUCLEOTIDE SEQUENCE</scope>
    <source>
        <strain evidence="2">UH-Tt-Lm1</strain>
    </source>
</reference>
<sequence length="82" mass="8964">MSENDCDSLTQLSLVSSTSSQAQVKTTLANALSQNFFAGLKSSQDSHPMETDDLTVSTPNQHANKRKRADMNPDDQAQLVHE</sequence>
<evidence type="ECO:0000256" key="1">
    <source>
        <dbReference type="SAM" id="MobiDB-lite"/>
    </source>
</evidence>
<evidence type="ECO:0000313" key="2">
    <source>
        <dbReference type="EMBL" id="KAF9790309.1"/>
    </source>
</evidence>
<organism evidence="2 3">
    <name type="scientific">Thelephora terrestris</name>
    <dbReference type="NCBI Taxonomy" id="56493"/>
    <lineage>
        <taxon>Eukaryota</taxon>
        <taxon>Fungi</taxon>
        <taxon>Dikarya</taxon>
        <taxon>Basidiomycota</taxon>
        <taxon>Agaricomycotina</taxon>
        <taxon>Agaricomycetes</taxon>
        <taxon>Thelephorales</taxon>
        <taxon>Thelephoraceae</taxon>
        <taxon>Thelephora</taxon>
    </lineage>
</organism>
<feature type="region of interest" description="Disordered" evidence="1">
    <location>
        <begin position="1"/>
        <end position="22"/>
    </location>
</feature>
<dbReference type="EMBL" id="WIUZ02000002">
    <property type="protein sequence ID" value="KAF9790309.1"/>
    <property type="molecule type" value="Genomic_DNA"/>
</dbReference>
<feature type="compositionally biased region" description="Low complexity" evidence="1">
    <location>
        <begin position="8"/>
        <end position="22"/>
    </location>
</feature>